<sequence length="145" mass="16081">MAQSFITSADAIFTLTIQPLFSAPITLENWGTDRAWEVSSYAATDSRMSIDGYLNKGFQHRPVEMSLTLEANSPSNAVFEAIEEYQKAMTTVVILGGELRLPGLHRKYTFDDGHVIGMTPLPGGASMLEARTYNLRWRRIIPAGI</sequence>
<reference evidence="1 2" key="1">
    <citation type="submission" date="2023-10" db="EMBL/GenBank/DDBJ databases">
        <title>Sorlinia euscelidii gen. nov., sp. nov., an acetic acid bacteria isolated from the gut of Euscelidius variegatus emitter.</title>
        <authorList>
            <person name="Michoud G."/>
            <person name="Marasco R."/>
            <person name="Seferji K."/>
            <person name="Gonella E."/>
            <person name="Garuglieri E."/>
            <person name="Alma A."/>
            <person name="Mapelli F."/>
            <person name="Borin S."/>
            <person name="Daffonchio D."/>
            <person name="Crotti E."/>
        </authorList>
    </citation>
    <scope>NUCLEOTIDE SEQUENCE [LARGE SCALE GENOMIC DNA]</scope>
    <source>
        <strain evidence="1 2">EV16P</strain>
    </source>
</reference>
<comment type="caution">
    <text evidence="1">The sequence shown here is derived from an EMBL/GenBank/DDBJ whole genome shotgun (WGS) entry which is preliminary data.</text>
</comment>
<dbReference type="EMBL" id="JAWJZY010000002">
    <property type="protein sequence ID" value="MEE8658522.1"/>
    <property type="molecule type" value="Genomic_DNA"/>
</dbReference>
<organism evidence="1 2">
    <name type="scientific">Sorlinia euscelidii</name>
    <dbReference type="NCBI Taxonomy" id="3081148"/>
    <lineage>
        <taxon>Bacteria</taxon>
        <taxon>Pseudomonadati</taxon>
        <taxon>Pseudomonadota</taxon>
        <taxon>Alphaproteobacteria</taxon>
        <taxon>Acetobacterales</taxon>
        <taxon>Acetobacteraceae</taxon>
        <taxon>Sorlinia</taxon>
    </lineage>
</organism>
<dbReference type="Proteomes" id="UP001312908">
    <property type="component" value="Unassembled WGS sequence"/>
</dbReference>
<evidence type="ECO:0000313" key="2">
    <source>
        <dbReference type="Proteomes" id="UP001312908"/>
    </source>
</evidence>
<gene>
    <name evidence="1" type="ORF">DOFOFD_05810</name>
</gene>
<name>A0ABU7U122_9PROT</name>
<dbReference type="InterPro" id="IPR054440">
    <property type="entry name" value="Gp32-like"/>
</dbReference>
<accession>A0ABU7U122</accession>
<evidence type="ECO:0000313" key="1">
    <source>
        <dbReference type="EMBL" id="MEE8658522.1"/>
    </source>
</evidence>
<dbReference type="Pfam" id="PF22764">
    <property type="entry name" value="E217_Gp32"/>
    <property type="match status" value="1"/>
</dbReference>
<dbReference type="RefSeq" id="WP_394819441.1">
    <property type="nucleotide sequence ID" value="NZ_JAWJZY010000002.1"/>
</dbReference>
<proteinExistence type="predicted"/>
<protein>
    <submittedName>
        <fullName evidence="1">Structural protein</fullName>
    </submittedName>
</protein>
<keyword evidence="2" id="KW-1185">Reference proteome</keyword>